<comment type="caution">
    <text evidence="1">The sequence shown here is derived from an EMBL/GenBank/DDBJ whole genome shotgun (WGS) entry which is preliminary data.</text>
</comment>
<accession>K1UK72</accession>
<dbReference type="AlphaFoldDB" id="K1UK72"/>
<proteinExistence type="predicted"/>
<sequence length="161" mass="17055">MTDATLDWGTCDELSIVVTAQVMYGGKALGEPKTFTVSIADPIADATIAVETGKLVAKVDEDVTLDVATLLTLKAVNDVNVFDGSTNAQNTNTAVAATIEYGEAVVSIPDGRVKFDAESHVLTVVEGGDLELMKEITVTIPVKYVYTFGERTAQIVVNVTK</sequence>
<evidence type="ECO:0000313" key="1">
    <source>
        <dbReference type="EMBL" id="EKC80549.1"/>
    </source>
</evidence>
<organism evidence="1">
    <name type="scientific">human gut metagenome</name>
    <dbReference type="NCBI Taxonomy" id="408170"/>
    <lineage>
        <taxon>unclassified sequences</taxon>
        <taxon>metagenomes</taxon>
        <taxon>organismal metagenomes</taxon>
    </lineage>
</organism>
<name>K1UK72_9ZZZZ</name>
<reference evidence="1" key="1">
    <citation type="journal article" date="2013" name="Environ. Microbiol.">
        <title>Microbiota from the distal guts of lean and obese adolescents exhibit partial functional redundancy besides clear differences in community structure.</title>
        <authorList>
            <person name="Ferrer M."/>
            <person name="Ruiz A."/>
            <person name="Lanza F."/>
            <person name="Haange S.B."/>
            <person name="Oberbach A."/>
            <person name="Till H."/>
            <person name="Bargiela R."/>
            <person name="Campoy C."/>
            <person name="Segura M.T."/>
            <person name="Richter M."/>
            <person name="von Bergen M."/>
            <person name="Seifert J."/>
            <person name="Suarez A."/>
        </authorList>
    </citation>
    <scope>NUCLEOTIDE SEQUENCE</scope>
</reference>
<protein>
    <submittedName>
        <fullName evidence="1">Uncharacterized protein</fullName>
    </submittedName>
</protein>
<gene>
    <name evidence="1" type="ORF">LEA_01264</name>
</gene>
<dbReference type="EMBL" id="AJWY01000886">
    <property type="protein sequence ID" value="EKC80549.1"/>
    <property type="molecule type" value="Genomic_DNA"/>
</dbReference>